<dbReference type="PANTHER" id="PTHR10744">
    <property type="entry name" value="40S RIBOSOMAL PROTEIN S11 FAMILY MEMBER"/>
    <property type="match status" value="1"/>
</dbReference>
<dbReference type="InterPro" id="IPR012340">
    <property type="entry name" value="NA-bd_OB-fold"/>
</dbReference>
<keyword evidence="3" id="KW-0687">Ribonucleoprotein</keyword>
<dbReference type="GO" id="GO:0003735">
    <property type="term" value="F:structural constituent of ribosome"/>
    <property type="evidence" value="ECO:0007669"/>
    <property type="project" value="InterPro"/>
</dbReference>
<accession>A0AAV5QEK7</accession>
<comment type="caution">
    <text evidence="5">The sequence shown here is derived from an EMBL/GenBank/DDBJ whole genome shotgun (WGS) entry which is preliminary data.</text>
</comment>
<dbReference type="PANTHER" id="PTHR10744:SF1">
    <property type="entry name" value="SMALL RIBOSOMAL SUBUNIT PROTEIN US17M"/>
    <property type="match status" value="1"/>
</dbReference>
<feature type="coiled-coil region" evidence="4">
    <location>
        <begin position="170"/>
        <end position="197"/>
    </location>
</feature>
<evidence type="ECO:0000313" key="6">
    <source>
        <dbReference type="Proteomes" id="UP001360560"/>
    </source>
</evidence>
<evidence type="ECO:0000313" key="5">
    <source>
        <dbReference type="EMBL" id="GMM33082.1"/>
    </source>
</evidence>
<evidence type="ECO:0000256" key="2">
    <source>
        <dbReference type="ARBA" id="ARBA00022980"/>
    </source>
</evidence>
<dbReference type="GO" id="GO:0005739">
    <property type="term" value="C:mitochondrion"/>
    <property type="evidence" value="ECO:0007669"/>
    <property type="project" value="TreeGrafter"/>
</dbReference>
<dbReference type="GO" id="GO:0006412">
    <property type="term" value="P:translation"/>
    <property type="evidence" value="ECO:0007669"/>
    <property type="project" value="InterPro"/>
</dbReference>
<reference evidence="5 6" key="1">
    <citation type="journal article" date="2023" name="Elife">
        <title>Identification of key yeast species and microbe-microbe interactions impacting larval growth of Drosophila in the wild.</title>
        <authorList>
            <person name="Mure A."/>
            <person name="Sugiura Y."/>
            <person name="Maeda R."/>
            <person name="Honda K."/>
            <person name="Sakurai N."/>
            <person name="Takahashi Y."/>
            <person name="Watada M."/>
            <person name="Katoh T."/>
            <person name="Gotoh A."/>
            <person name="Gotoh Y."/>
            <person name="Taniguchi I."/>
            <person name="Nakamura K."/>
            <person name="Hayashi T."/>
            <person name="Katayama T."/>
            <person name="Uemura T."/>
            <person name="Hattori Y."/>
        </authorList>
    </citation>
    <scope>NUCLEOTIDE SEQUENCE [LARGE SCALE GENOMIC DNA]</scope>
    <source>
        <strain evidence="5 6">SC-9</strain>
    </source>
</reference>
<evidence type="ECO:0000256" key="3">
    <source>
        <dbReference type="ARBA" id="ARBA00023274"/>
    </source>
</evidence>
<dbReference type="RefSeq" id="XP_064850082.1">
    <property type="nucleotide sequence ID" value="XM_064994010.1"/>
</dbReference>
<organism evidence="5 6">
    <name type="scientific">Saccharomycopsis crataegensis</name>
    <dbReference type="NCBI Taxonomy" id="43959"/>
    <lineage>
        <taxon>Eukaryota</taxon>
        <taxon>Fungi</taxon>
        <taxon>Dikarya</taxon>
        <taxon>Ascomycota</taxon>
        <taxon>Saccharomycotina</taxon>
        <taxon>Saccharomycetes</taxon>
        <taxon>Saccharomycopsidaceae</taxon>
        <taxon>Saccharomycopsis</taxon>
    </lineage>
</organism>
<evidence type="ECO:0000256" key="4">
    <source>
        <dbReference type="SAM" id="Coils"/>
    </source>
</evidence>
<keyword evidence="2 5" id="KW-0689">Ribosomal protein</keyword>
<name>A0AAV5QEK7_9ASCO</name>
<dbReference type="EMBL" id="BTFZ01000001">
    <property type="protein sequence ID" value="GMM33082.1"/>
    <property type="molecule type" value="Genomic_DNA"/>
</dbReference>
<dbReference type="Proteomes" id="UP001360560">
    <property type="component" value="Unassembled WGS sequence"/>
</dbReference>
<dbReference type="Gene3D" id="2.40.50.140">
    <property type="entry name" value="Nucleic acid-binding proteins"/>
    <property type="match status" value="1"/>
</dbReference>
<comment type="similarity">
    <text evidence="1">Belongs to the universal ribosomal protein uS17 family.</text>
</comment>
<keyword evidence="6" id="KW-1185">Reference proteome</keyword>
<evidence type="ECO:0000256" key="1">
    <source>
        <dbReference type="ARBA" id="ARBA00010254"/>
    </source>
</evidence>
<dbReference type="CDD" id="cd00364">
    <property type="entry name" value="Ribosomal_uS17"/>
    <property type="match status" value="1"/>
</dbReference>
<keyword evidence="4" id="KW-0175">Coiled coil</keyword>
<proteinExistence type="inferred from homology"/>
<dbReference type="SUPFAM" id="SSF50249">
    <property type="entry name" value="Nucleic acid-binding proteins"/>
    <property type="match status" value="1"/>
</dbReference>
<sequence>MPRQNFVGIVVSQGKMQKTIKVRVQQGEFNKLINKRLLGRKDYLVHDEGEICREGDMVRIEATRPLSRHKSFAVADILKNKGQQYAQFQRDAKTIVAQEEAAKTREFLEKRGEYNSNVVNKSGMINDMLFLDKVSSNPEASAEDLQKQSDLMKKYNLSSWPTTKMFDLDVQVLRAQIQKVQEQVEQHDENNSKVSDKVSEILGDEGKLTAIFEKLGRGNPDKLKANVRKNLVRKYVINELGL</sequence>
<gene>
    <name evidence="5" type="ORF">DASC09_004070</name>
</gene>
<dbReference type="Pfam" id="PF00366">
    <property type="entry name" value="Ribosomal_S17"/>
    <property type="match status" value="1"/>
</dbReference>
<dbReference type="InterPro" id="IPR000266">
    <property type="entry name" value="Ribosomal_uS17"/>
</dbReference>
<dbReference type="GO" id="GO:1990904">
    <property type="term" value="C:ribonucleoprotein complex"/>
    <property type="evidence" value="ECO:0007669"/>
    <property type="project" value="UniProtKB-KW"/>
</dbReference>
<dbReference type="GeneID" id="90071061"/>
<protein>
    <submittedName>
        <fullName evidence="5">Mitochondrial 37S ribosomal protein</fullName>
    </submittedName>
</protein>
<dbReference type="AlphaFoldDB" id="A0AAV5QEK7"/>
<dbReference type="GO" id="GO:0005840">
    <property type="term" value="C:ribosome"/>
    <property type="evidence" value="ECO:0007669"/>
    <property type="project" value="UniProtKB-KW"/>
</dbReference>